<dbReference type="Proteomes" id="UP000239549">
    <property type="component" value="Unassembled WGS sequence"/>
</dbReference>
<comment type="caution">
    <text evidence="1">The sequence shown here is derived from an EMBL/GenBank/DDBJ whole genome shotgun (WGS) entry which is preliminary data.</text>
</comment>
<evidence type="ECO:0000313" key="2">
    <source>
        <dbReference type="Proteomes" id="UP000239549"/>
    </source>
</evidence>
<reference evidence="2" key="1">
    <citation type="submission" date="2018-02" db="EMBL/GenBank/DDBJ databases">
        <title>Genome sequence of Desulfocucumis palustris strain NAW-5.</title>
        <authorList>
            <person name="Watanabe M."/>
            <person name="Kojima H."/>
            <person name="Fukui M."/>
        </authorList>
    </citation>
    <scope>NUCLEOTIDE SEQUENCE [LARGE SCALE GENOMIC DNA]</scope>
    <source>
        <strain evidence="2">NAW-5</strain>
    </source>
</reference>
<name>A0A2L2X921_9FIRM</name>
<proteinExistence type="predicted"/>
<protein>
    <submittedName>
        <fullName evidence="1">Uncharacterized protein</fullName>
    </submittedName>
</protein>
<dbReference type="AlphaFoldDB" id="A0A2L2X921"/>
<evidence type="ECO:0000313" key="1">
    <source>
        <dbReference type="EMBL" id="GBF32737.1"/>
    </source>
</evidence>
<gene>
    <name evidence="1" type="ORF">DCCM_0933</name>
</gene>
<dbReference type="EMBL" id="BFAV01000045">
    <property type="protein sequence ID" value="GBF32737.1"/>
    <property type="molecule type" value="Genomic_DNA"/>
</dbReference>
<keyword evidence="2" id="KW-1185">Reference proteome</keyword>
<accession>A0A2L2X921</accession>
<organism evidence="1 2">
    <name type="scientific">Desulfocucumis palustris</name>
    <dbReference type="NCBI Taxonomy" id="1898651"/>
    <lineage>
        <taxon>Bacteria</taxon>
        <taxon>Bacillati</taxon>
        <taxon>Bacillota</taxon>
        <taxon>Clostridia</taxon>
        <taxon>Eubacteriales</taxon>
        <taxon>Desulfocucumaceae</taxon>
        <taxon>Desulfocucumis</taxon>
    </lineage>
</organism>
<sequence length="155" mass="17628">MHNIYCSTAGRSFLRGTAKYKKSSEAIDLEQMFCYYNDRTYVRKGRVVKMSTASQTKIFSGDFKIRWSFNLYPNSAAKRGRAGILLQNVYLPEAVQKQAWRERQSRAAVYSSTAADKAVRWLEKEDSSTVKAACYSFFSLTALYIGGHLVKALFS</sequence>